<dbReference type="EMBL" id="AFNH02000170">
    <property type="protein sequence ID" value="EZG80010.1"/>
    <property type="molecule type" value="Genomic_DNA"/>
</dbReference>
<accession>A0A023BBS9</accession>
<evidence type="ECO:0000313" key="2">
    <source>
        <dbReference type="EMBL" id="EZG80010.1"/>
    </source>
</evidence>
<dbReference type="AlphaFoldDB" id="A0A023BBS9"/>
<organism evidence="2 3">
    <name type="scientific">Gregarina niphandrodes</name>
    <name type="common">Septate eugregarine</name>
    <dbReference type="NCBI Taxonomy" id="110365"/>
    <lineage>
        <taxon>Eukaryota</taxon>
        <taxon>Sar</taxon>
        <taxon>Alveolata</taxon>
        <taxon>Apicomplexa</taxon>
        <taxon>Conoidasida</taxon>
        <taxon>Gregarinasina</taxon>
        <taxon>Eugregarinorida</taxon>
        <taxon>Gregarinidae</taxon>
        <taxon>Gregarina</taxon>
    </lineage>
</organism>
<proteinExistence type="predicted"/>
<evidence type="ECO:0000256" key="1">
    <source>
        <dbReference type="SAM" id="MobiDB-lite"/>
    </source>
</evidence>
<keyword evidence="3" id="KW-1185">Reference proteome</keyword>
<reference evidence="2" key="1">
    <citation type="submission" date="2013-12" db="EMBL/GenBank/DDBJ databases">
        <authorList>
            <person name="Omoto C.K."/>
            <person name="Sibley D."/>
            <person name="Venepally P."/>
            <person name="Hadjithomas M."/>
            <person name="Karamycheva S."/>
            <person name="Brunk B."/>
            <person name="Roos D."/>
            <person name="Caler E."/>
            <person name="Lorenzi H."/>
        </authorList>
    </citation>
    <scope>NUCLEOTIDE SEQUENCE</scope>
</reference>
<protein>
    <submittedName>
        <fullName evidence="2">Uncharacterized protein</fullName>
    </submittedName>
</protein>
<name>A0A023BBS9_GRENI</name>
<feature type="region of interest" description="Disordered" evidence="1">
    <location>
        <begin position="45"/>
        <end position="92"/>
    </location>
</feature>
<gene>
    <name evidence="2" type="ORF">GNI_023020</name>
</gene>
<dbReference type="Proteomes" id="UP000019763">
    <property type="component" value="Unassembled WGS sequence"/>
</dbReference>
<dbReference type="GeneID" id="22911069"/>
<evidence type="ECO:0000313" key="3">
    <source>
        <dbReference type="Proteomes" id="UP000019763"/>
    </source>
</evidence>
<dbReference type="VEuPathDB" id="CryptoDB:GNI_023020"/>
<sequence length="144" mass="15055">MTAGLDATYGQRYLRELGVLTCSGIYVGGLWNMLECVGHKKAGTMKSAKQGQEAIGKSMARRGERDNGTHGGPDAPSDGPGGGGEGDCAGSGVNVINRKPRLVLGRLVEQILSRASVPSLCPEPLSLEPLSRALSTYMMPKGIL</sequence>
<dbReference type="RefSeq" id="XP_011134341.1">
    <property type="nucleotide sequence ID" value="XM_011136039.1"/>
</dbReference>
<feature type="compositionally biased region" description="Gly residues" evidence="1">
    <location>
        <begin position="79"/>
        <end position="89"/>
    </location>
</feature>
<comment type="caution">
    <text evidence="2">The sequence shown here is derived from an EMBL/GenBank/DDBJ whole genome shotgun (WGS) entry which is preliminary data.</text>
</comment>